<feature type="compositionally biased region" description="Polar residues" evidence="1">
    <location>
        <begin position="29"/>
        <end position="42"/>
    </location>
</feature>
<evidence type="ECO:0000256" key="1">
    <source>
        <dbReference type="SAM" id="MobiDB-lite"/>
    </source>
</evidence>
<organism evidence="2 3">
    <name type="scientific">Ditylenchus dipsaci</name>
    <dbReference type="NCBI Taxonomy" id="166011"/>
    <lineage>
        <taxon>Eukaryota</taxon>
        <taxon>Metazoa</taxon>
        <taxon>Ecdysozoa</taxon>
        <taxon>Nematoda</taxon>
        <taxon>Chromadorea</taxon>
        <taxon>Rhabditida</taxon>
        <taxon>Tylenchina</taxon>
        <taxon>Tylenchomorpha</taxon>
        <taxon>Sphaerularioidea</taxon>
        <taxon>Anguinidae</taxon>
        <taxon>Anguininae</taxon>
        <taxon>Ditylenchus</taxon>
    </lineage>
</organism>
<evidence type="ECO:0000313" key="2">
    <source>
        <dbReference type="Proteomes" id="UP000887574"/>
    </source>
</evidence>
<dbReference type="WBParaSite" id="jg15766">
    <property type="protein sequence ID" value="jg15766"/>
    <property type="gene ID" value="jg15766"/>
</dbReference>
<keyword evidence="2" id="KW-1185">Reference proteome</keyword>
<dbReference type="AlphaFoldDB" id="A0A915D4I0"/>
<proteinExistence type="predicted"/>
<reference evidence="3" key="1">
    <citation type="submission" date="2022-11" db="UniProtKB">
        <authorList>
            <consortium name="WormBaseParasite"/>
        </authorList>
    </citation>
    <scope>IDENTIFICATION</scope>
</reference>
<protein>
    <submittedName>
        <fullName evidence="3">Uncharacterized protein</fullName>
    </submittedName>
</protein>
<dbReference type="Proteomes" id="UP000887574">
    <property type="component" value="Unplaced"/>
</dbReference>
<accession>A0A915D4I0</accession>
<feature type="region of interest" description="Disordered" evidence="1">
    <location>
        <begin position="1"/>
        <end position="61"/>
    </location>
</feature>
<name>A0A915D4I0_9BILA</name>
<evidence type="ECO:0000313" key="3">
    <source>
        <dbReference type="WBParaSite" id="jg15766"/>
    </source>
</evidence>
<sequence length="131" mass="14462">MYIHTRSSRSSTSSSRPGEGGIDTHTDQGSHQPATHSASTHSIICPKISKKKRGQRVTRQPANSPWIRGILVVNILIYSMDGGGDFAAAAGLQQCSQVWGARSLQFPERNTTTTRIDTYWKCRKNTVCCRL</sequence>